<dbReference type="AlphaFoldDB" id="A0A067DD52"/>
<protein>
    <recommendedName>
        <fullName evidence="4">Amino acid transporter transmembrane domain-containing protein</fullName>
    </recommendedName>
</protein>
<keyword evidence="3" id="KW-1185">Reference proteome</keyword>
<gene>
    <name evidence="2" type="ORF">CISIN_1g046310mg</name>
</gene>
<proteinExistence type="predicted"/>
<evidence type="ECO:0008006" key="4">
    <source>
        <dbReference type="Google" id="ProtNLM"/>
    </source>
</evidence>
<dbReference type="Proteomes" id="UP000027120">
    <property type="component" value="Unassembled WGS sequence"/>
</dbReference>
<sequence>MYKGVSPAYSNWPSVDTGYLDQKSSLVSWLSLAIPEWTNCDSKPPCCDSNIRMLSGVHSIIYCGPTHAYLEETMLFNQSARHIPLRDRFIRLTFTSIYIVLVTLVAAAMPFFSEILCPSVVPSIAYLKAGRTPRDTNSDTQCSSLTA</sequence>
<evidence type="ECO:0000313" key="2">
    <source>
        <dbReference type="EMBL" id="KDO36952.1"/>
    </source>
</evidence>
<accession>A0A067DD52</accession>
<reference evidence="2 3" key="1">
    <citation type="submission" date="2014-04" db="EMBL/GenBank/DDBJ databases">
        <authorList>
            <consortium name="International Citrus Genome Consortium"/>
            <person name="Gmitter F."/>
            <person name="Chen C."/>
            <person name="Farmerie W."/>
            <person name="Harkins T."/>
            <person name="Desany B."/>
            <person name="Mohiuddin M."/>
            <person name="Kodira C."/>
            <person name="Borodovsky M."/>
            <person name="Lomsadze A."/>
            <person name="Burns P."/>
            <person name="Jenkins J."/>
            <person name="Prochnik S."/>
            <person name="Shu S."/>
            <person name="Chapman J."/>
            <person name="Pitluck S."/>
            <person name="Schmutz J."/>
            <person name="Rokhsar D."/>
        </authorList>
    </citation>
    <scope>NUCLEOTIDE SEQUENCE</scope>
</reference>
<keyword evidence="1" id="KW-0812">Transmembrane</keyword>
<organism evidence="2 3">
    <name type="scientific">Citrus sinensis</name>
    <name type="common">Sweet orange</name>
    <name type="synonym">Citrus aurantium var. sinensis</name>
    <dbReference type="NCBI Taxonomy" id="2711"/>
    <lineage>
        <taxon>Eukaryota</taxon>
        <taxon>Viridiplantae</taxon>
        <taxon>Streptophyta</taxon>
        <taxon>Embryophyta</taxon>
        <taxon>Tracheophyta</taxon>
        <taxon>Spermatophyta</taxon>
        <taxon>Magnoliopsida</taxon>
        <taxon>eudicotyledons</taxon>
        <taxon>Gunneridae</taxon>
        <taxon>Pentapetalae</taxon>
        <taxon>rosids</taxon>
        <taxon>malvids</taxon>
        <taxon>Sapindales</taxon>
        <taxon>Rutaceae</taxon>
        <taxon>Aurantioideae</taxon>
        <taxon>Citrus</taxon>
    </lineage>
</organism>
<feature type="transmembrane region" description="Helical" evidence="1">
    <location>
        <begin position="89"/>
        <end position="112"/>
    </location>
</feature>
<dbReference type="EMBL" id="KK792478">
    <property type="protein sequence ID" value="KDO36952.1"/>
    <property type="molecule type" value="Genomic_DNA"/>
</dbReference>
<keyword evidence="1" id="KW-0472">Membrane</keyword>
<evidence type="ECO:0000256" key="1">
    <source>
        <dbReference type="SAM" id="Phobius"/>
    </source>
</evidence>
<name>A0A067DD52_CITSI</name>
<evidence type="ECO:0000313" key="3">
    <source>
        <dbReference type="Proteomes" id="UP000027120"/>
    </source>
</evidence>
<keyword evidence="1" id="KW-1133">Transmembrane helix</keyword>